<accession>A0ABN6RMW3</accession>
<dbReference type="PRINTS" id="PR00131">
    <property type="entry name" value="GLHYDRLASE1"/>
</dbReference>
<evidence type="ECO:0000256" key="4">
    <source>
        <dbReference type="ARBA" id="ARBA00022801"/>
    </source>
</evidence>
<evidence type="ECO:0000256" key="7">
    <source>
        <dbReference type="ARBA" id="ARBA00023295"/>
    </source>
</evidence>
<name>A0ABN6RMW3_9DEIO</name>
<gene>
    <name evidence="10" type="ORF">DAETH_30750</name>
</gene>
<dbReference type="Gene3D" id="3.20.20.80">
    <property type="entry name" value="Glycosidases"/>
    <property type="match status" value="1"/>
</dbReference>
<keyword evidence="4 9" id="KW-0378">Hydrolase</keyword>
<dbReference type="RefSeq" id="WP_264775770.1">
    <property type="nucleotide sequence ID" value="NZ_AP026560.1"/>
</dbReference>
<organism evidence="10 11">
    <name type="scientific">Deinococcus aetherius</name>
    <dbReference type="NCBI Taxonomy" id="200252"/>
    <lineage>
        <taxon>Bacteria</taxon>
        <taxon>Thermotogati</taxon>
        <taxon>Deinococcota</taxon>
        <taxon>Deinococci</taxon>
        <taxon>Deinococcales</taxon>
        <taxon>Deinococcaceae</taxon>
        <taxon>Deinococcus</taxon>
    </lineage>
</organism>
<dbReference type="InterPro" id="IPR001360">
    <property type="entry name" value="Glyco_hydro_1"/>
</dbReference>
<evidence type="ECO:0000313" key="11">
    <source>
        <dbReference type="Proteomes" id="UP001064971"/>
    </source>
</evidence>
<evidence type="ECO:0000256" key="9">
    <source>
        <dbReference type="RuleBase" id="RU361175"/>
    </source>
</evidence>
<keyword evidence="5" id="KW-0136">Cellulose degradation</keyword>
<dbReference type="Pfam" id="PF00232">
    <property type="entry name" value="Glyco_hydro_1"/>
    <property type="match status" value="1"/>
</dbReference>
<dbReference type="PANTHER" id="PTHR10353:SF36">
    <property type="entry name" value="LP05116P"/>
    <property type="match status" value="1"/>
</dbReference>
<dbReference type="PANTHER" id="PTHR10353">
    <property type="entry name" value="GLYCOSYL HYDROLASE"/>
    <property type="match status" value="1"/>
</dbReference>
<reference evidence="10" key="1">
    <citation type="submission" date="2022-07" db="EMBL/GenBank/DDBJ databases">
        <title>Complete Genome Sequence of the Radioresistant Bacterium Deinococcus aetherius ST0316, Isolated from the Air Dust collected in Lower Stratosphere above Japan.</title>
        <authorList>
            <person name="Satoh K."/>
            <person name="Hagiwara K."/>
            <person name="Katsumata K."/>
            <person name="Kubo A."/>
            <person name="Yokobori S."/>
            <person name="Yamagishi A."/>
            <person name="Oono Y."/>
            <person name="Narumi I."/>
        </authorList>
    </citation>
    <scope>NUCLEOTIDE SEQUENCE</scope>
    <source>
        <strain evidence="10">ST0316</strain>
    </source>
</reference>
<dbReference type="InterPro" id="IPR017853">
    <property type="entry name" value="GH"/>
</dbReference>
<dbReference type="SUPFAM" id="SSF51445">
    <property type="entry name" value="(Trans)glycosidases"/>
    <property type="match status" value="1"/>
</dbReference>
<evidence type="ECO:0000256" key="1">
    <source>
        <dbReference type="ARBA" id="ARBA00000448"/>
    </source>
</evidence>
<dbReference type="InterPro" id="IPR033132">
    <property type="entry name" value="GH_1_N_CS"/>
</dbReference>
<dbReference type="EC" id="3.2.1.21" evidence="3 9"/>
<sequence>MTNLPADFLWGAATAAYQIEGAVREGGRGASIWDTFSHTWGHVKGGDTGDVACDHYHRSREDVALMRALGLDAYRFSIAWPRIQPEGRGRANEAGLAFYDRLVDELLGAGIQPWATLFHWDLPQALEDAGGWMNRDTAHRFEEYAFIVGERLADRVIGFMTLNEPVIVFLLGHIFGNHAPGKRLGLAGFPVAHHQLLGHGLAARALREAGARRISLANNYAPAWPASDREADERAAARMDAWHNWLFTDPLLKGEYPAAVTELLSERVPGALEVVQPGDLGIIAAPLDFLGVNYYQPDWVRADRFSPFGGHGGSVPGREKTGFGWSVVPEGLTQTLTGLKERYGDACPPLYVTESGCSYPDRVDETGRVRDEARIRYHEAHLEAVWEAMNQGADVRGYFAWSLLDNFEWAEGYSQRFGLVHVDFETLTRTPKDSYFWLQEYLRGRG</sequence>
<dbReference type="NCBIfam" id="TIGR03356">
    <property type="entry name" value="BGL"/>
    <property type="match status" value="1"/>
</dbReference>
<evidence type="ECO:0000313" key="10">
    <source>
        <dbReference type="EMBL" id="BDP43106.1"/>
    </source>
</evidence>
<evidence type="ECO:0000256" key="6">
    <source>
        <dbReference type="ARBA" id="ARBA00023277"/>
    </source>
</evidence>
<keyword evidence="11" id="KW-1185">Reference proteome</keyword>
<evidence type="ECO:0000256" key="8">
    <source>
        <dbReference type="ARBA" id="ARBA00023326"/>
    </source>
</evidence>
<keyword evidence="7 9" id="KW-0326">Glycosidase</keyword>
<dbReference type="PROSITE" id="PS00653">
    <property type="entry name" value="GLYCOSYL_HYDROL_F1_2"/>
    <property type="match status" value="1"/>
</dbReference>
<keyword evidence="8" id="KW-0624">Polysaccharide degradation</keyword>
<dbReference type="InterPro" id="IPR017736">
    <property type="entry name" value="Glyco_hydro_1_beta-glucosidase"/>
</dbReference>
<evidence type="ECO:0000256" key="2">
    <source>
        <dbReference type="ARBA" id="ARBA00010838"/>
    </source>
</evidence>
<comment type="catalytic activity">
    <reaction evidence="1 9">
        <text>Hydrolysis of terminal, non-reducing beta-D-glucosyl residues with release of beta-D-glucose.</text>
        <dbReference type="EC" id="3.2.1.21"/>
    </reaction>
</comment>
<keyword evidence="6" id="KW-0119">Carbohydrate metabolism</keyword>
<proteinExistence type="inferred from homology"/>
<dbReference type="Proteomes" id="UP001064971">
    <property type="component" value="Chromosome"/>
</dbReference>
<protein>
    <recommendedName>
        <fullName evidence="3 9">Beta-glucosidase</fullName>
        <ecNumber evidence="3 9">3.2.1.21</ecNumber>
    </recommendedName>
</protein>
<evidence type="ECO:0000256" key="5">
    <source>
        <dbReference type="ARBA" id="ARBA00023001"/>
    </source>
</evidence>
<evidence type="ECO:0000256" key="3">
    <source>
        <dbReference type="ARBA" id="ARBA00012744"/>
    </source>
</evidence>
<comment type="similarity">
    <text evidence="2 9">Belongs to the glycosyl hydrolase 1 family.</text>
</comment>
<dbReference type="EMBL" id="AP026560">
    <property type="protein sequence ID" value="BDP43106.1"/>
    <property type="molecule type" value="Genomic_DNA"/>
</dbReference>